<dbReference type="Gene3D" id="3.40.50.1820">
    <property type="entry name" value="alpha/beta hydrolase"/>
    <property type="match status" value="1"/>
</dbReference>
<organism evidence="2">
    <name type="scientific">Edafosvirus sp</name>
    <dbReference type="NCBI Taxonomy" id="2487765"/>
    <lineage>
        <taxon>Viruses</taxon>
        <taxon>Varidnaviria</taxon>
        <taxon>Bamfordvirae</taxon>
        <taxon>Nucleocytoviricota</taxon>
        <taxon>Megaviricetes</taxon>
        <taxon>Imitervirales</taxon>
        <taxon>Mimiviridae</taxon>
        <taxon>Klosneuvirinae</taxon>
    </lineage>
</organism>
<name>A0A3G4ZVJ2_9VIRU</name>
<gene>
    <name evidence="2" type="ORF">Edafosvirus50_1</name>
</gene>
<dbReference type="SUPFAM" id="SSF53474">
    <property type="entry name" value="alpha/beta-Hydrolases"/>
    <property type="match status" value="1"/>
</dbReference>
<proteinExistence type="predicted"/>
<dbReference type="Pfam" id="PF00561">
    <property type="entry name" value="Abhydrolase_1"/>
    <property type="match status" value="1"/>
</dbReference>
<dbReference type="InterPro" id="IPR029058">
    <property type="entry name" value="AB_hydrolase_fold"/>
</dbReference>
<feature type="domain" description="AB hydrolase-1" evidence="1">
    <location>
        <begin position="4"/>
        <end position="62"/>
    </location>
</feature>
<accession>A0A3G4ZVJ2</accession>
<keyword evidence="2" id="KW-0378">Hydrolase</keyword>
<dbReference type="InterPro" id="IPR000073">
    <property type="entry name" value="AB_hydrolase_1"/>
</dbReference>
<feature type="non-terminal residue" evidence="2">
    <location>
        <position position="1"/>
    </location>
</feature>
<protein>
    <submittedName>
        <fullName evidence="2">Alpha/beta hydrolase</fullName>
    </submittedName>
</protein>
<reference evidence="2" key="1">
    <citation type="submission" date="2018-10" db="EMBL/GenBank/DDBJ databases">
        <title>Hidden diversity of soil giant viruses.</title>
        <authorList>
            <person name="Schulz F."/>
            <person name="Alteio L."/>
            <person name="Goudeau D."/>
            <person name="Ryan E.M."/>
            <person name="Malmstrom R.R."/>
            <person name="Blanchard J."/>
            <person name="Woyke T."/>
        </authorList>
    </citation>
    <scope>NUCLEOTIDE SEQUENCE</scope>
    <source>
        <strain evidence="2">EDV1</strain>
    </source>
</reference>
<evidence type="ECO:0000313" key="2">
    <source>
        <dbReference type="EMBL" id="AYV78917.1"/>
    </source>
</evidence>
<dbReference type="EMBL" id="MK072115">
    <property type="protein sequence ID" value="AYV78917.1"/>
    <property type="molecule type" value="Genomic_DNA"/>
</dbReference>
<sequence length="173" mass="20209">SFDAVITNMDKILEDNNIPKPYIFVGHSIGGLYSQFYCTKYAKKVVGLILVDSSDNTQAFKDELVRSLDEKENKIRKAIYKKWLVYLECIKIDINKDIIVITHLNIITNKKKQKWVSNGNIEVYQREAKIIEEYNESLVKNPKSSIVKYYNSSHMLHYVFPKKIMASIKSFFE</sequence>
<evidence type="ECO:0000259" key="1">
    <source>
        <dbReference type="Pfam" id="PF00561"/>
    </source>
</evidence>
<dbReference type="GO" id="GO:0016787">
    <property type="term" value="F:hydrolase activity"/>
    <property type="evidence" value="ECO:0007669"/>
    <property type="project" value="UniProtKB-KW"/>
</dbReference>